<dbReference type="OrthoDB" id="626405at2759"/>
<dbReference type="Pfam" id="PF05739">
    <property type="entry name" value="SNARE"/>
    <property type="match status" value="1"/>
</dbReference>
<accession>A0A6P5EKC5</accession>
<keyword evidence="7" id="KW-1185">Reference proteome</keyword>
<evidence type="ECO:0000256" key="3">
    <source>
        <dbReference type="ARBA" id="ARBA00022448"/>
    </source>
</evidence>
<sequence>MNNLMTTSFLDYVELKKQATVIEGSGASPEASADLEAGGLTPAEEANLALFFSEVGAIQSAMDALSALLSDLRLLHAESRSAHSAKLLRGLRDRVESDVAAILRTAHSIKAQLEALDASNAANRALSPRFAAGTPVDRTRVSVTHGIRAKLRDAMIGFQKLRETILSDHKETLKQNYYNATGELASDKVLDEMLKWSGRVEAVNKEEGMDVEVMERNRAVSEIQRSLMQLHQVFLDMAVMVEKQKEQMNDIEENVVRAKEYVSGGTDRLVSAKAMKRRNKKRALGLVCAVIVFVILFVLIPILADS</sequence>
<dbReference type="PANTHER" id="PTHR19957:SF91">
    <property type="entry name" value="SYNTAXIN-112"/>
    <property type="match status" value="1"/>
</dbReference>
<organism evidence="7 8">
    <name type="scientific">Ananas comosus</name>
    <name type="common">Pineapple</name>
    <name type="synonym">Ananas ananas</name>
    <dbReference type="NCBI Taxonomy" id="4615"/>
    <lineage>
        <taxon>Eukaryota</taxon>
        <taxon>Viridiplantae</taxon>
        <taxon>Streptophyta</taxon>
        <taxon>Embryophyta</taxon>
        <taxon>Tracheophyta</taxon>
        <taxon>Spermatophyta</taxon>
        <taxon>Magnoliopsida</taxon>
        <taxon>Liliopsida</taxon>
        <taxon>Poales</taxon>
        <taxon>Bromeliaceae</taxon>
        <taxon>Bromelioideae</taxon>
        <taxon>Ananas</taxon>
    </lineage>
</organism>
<dbReference type="GO" id="GO:0000149">
    <property type="term" value="F:SNARE binding"/>
    <property type="evidence" value="ECO:0007669"/>
    <property type="project" value="TreeGrafter"/>
</dbReference>
<dbReference type="GO" id="GO:0012505">
    <property type="term" value="C:endomembrane system"/>
    <property type="evidence" value="ECO:0007669"/>
    <property type="project" value="TreeGrafter"/>
</dbReference>
<dbReference type="PANTHER" id="PTHR19957">
    <property type="entry name" value="SYNTAXIN"/>
    <property type="match status" value="1"/>
</dbReference>
<reference evidence="7" key="1">
    <citation type="journal article" date="2015" name="Nat. Genet.">
        <title>The pineapple genome and the evolution of CAM photosynthesis.</title>
        <authorList>
            <person name="Ming R."/>
            <person name="VanBuren R."/>
            <person name="Wai C.M."/>
            <person name="Tang H."/>
            <person name="Schatz M.C."/>
            <person name="Bowers J.E."/>
            <person name="Lyons E."/>
            <person name="Wang M.L."/>
            <person name="Chen J."/>
            <person name="Biggers E."/>
            <person name="Zhang J."/>
            <person name="Huang L."/>
            <person name="Zhang L."/>
            <person name="Miao W."/>
            <person name="Zhang J."/>
            <person name="Ye Z."/>
            <person name="Miao C."/>
            <person name="Lin Z."/>
            <person name="Wang H."/>
            <person name="Zhou H."/>
            <person name="Yim W.C."/>
            <person name="Priest H.D."/>
            <person name="Zheng C."/>
            <person name="Woodhouse M."/>
            <person name="Edger P.P."/>
            <person name="Guyot R."/>
            <person name="Guo H.B."/>
            <person name="Guo H."/>
            <person name="Zheng G."/>
            <person name="Singh R."/>
            <person name="Sharma A."/>
            <person name="Min X."/>
            <person name="Zheng Y."/>
            <person name="Lee H."/>
            <person name="Gurtowski J."/>
            <person name="Sedlazeck F.J."/>
            <person name="Harkess A."/>
            <person name="McKain M.R."/>
            <person name="Liao Z."/>
            <person name="Fang J."/>
            <person name="Liu J."/>
            <person name="Zhang X."/>
            <person name="Zhang Q."/>
            <person name="Hu W."/>
            <person name="Qin Y."/>
            <person name="Wang K."/>
            <person name="Chen L.Y."/>
            <person name="Shirley N."/>
            <person name="Lin Y.R."/>
            <person name="Liu L.Y."/>
            <person name="Hernandez A.G."/>
            <person name="Wright C.L."/>
            <person name="Bulone V."/>
            <person name="Tuskan G.A."/>
            <person name="Heath K."/>
            <person name="Zee F."/>
            <person name="Moore P.H."/>
            <person name="Sunkar R."/>
            <person name="Leebens-Mack J.H."/>
            <person name="Mockler T."/>
            <person name="Bennetzen J.L."/>
            <person name="Freeling M."/>
            <person name="Sankoff D."/>
            <person name="Paterson A.H."/>
            <person name="Zhu X."/>
            <person name="Yang X."/>
            <person name="Smith J.A."/>
            <person name="Cushman J.C."/>
            <person name="Paull R.E."/>
            <person name="Yu Q."/>
        </authorList>
    </citation>
    <scope>NUCLEOTIDE SEQUENCE [LARGE SCALE GENOMIC DNA]</scope>
    <source>
        <strain evidence="7">cv. F153</strain>
    </source>
</reference>
<gene>
    <name evidence="8" type="primary">LOC109705538</name>
</gene>
<dbReference type="GO" id="GO:0031201">
    <property type="term" value="C:SNARE complex"/>
    <property type="evidence" value="ECO:0007669"/>
    <property type="project" value="TreeGrafter"/>
</dbReference>
<keyword evidence="5" id="KW-1133">Transmembrane helix</keyword>
<evidence type="ECO:0000256" key="4">
    <source>
        <dbReference type="ARBA" id="ARBA00022927"/>
    </source>
</evidence>
<dbReference type="SMART" id="SM00503">
    <property type="entry name" value="SynN"/>
    <property type="match status" value="1"/>
</dbReference>
<dbReference type="InterPro" id="IPR010989">
    <property type="entry name" value="SNARE"/>
</dbReference>
<protein>
    <submittedName>
        <fullName evidence="8">Syntaxin-112-like</fullName>
    </submittedName>
</protein>
<dbReference type="SMART" id="SM00397">
    <property type="entry name" value="t_SNARE"/>
    <property type="match status" value="1"/>
</dbReference>
<dbReference type="InterPro" id="IPR000727">
    <property type="entry name" value="T_SNARE_dom"/>
</dbReference>
<dbReference type="GO" id="GO:0006906">
    <property type="term" value="P:vesicle fusion"/>
    <property type="evidence" value="ECO:0007669"/>
    <property type="project" value="TreeGrafter"/>
</dbReference>
<dbReference type="CDD" id="cd00179">
    <property type="entry name" value="SynN"/>
    <property type="match status" value="1"/>
</dbReference>
<dbReference type="InterPro" id="IPR045242">
    <property type="entry name" value="Syntaxin"/>
</dbReference>
<dbReference type="Gene3D" id="1.20.5.110">
    <property type="match status" value="1"/>
</dbReference>
<evidence type="ECO:0000313" key="7">
    <source>
        <dbReference type="Proteomes" id="UP000515123"/>
    </source>
</evidence>
<evidence type="ECO:0000259" key="6">
    <source>
        <dbReference type="PROSITE" id="PS50192"/>
    </source>
</evidence>
<dbReference type="GO" id="GO:0006887">
    <property type="term" value="P:exocytosis"/>
    <property type="evidence" value="ECO:0007669"/>
    <property type="project" value="TreeGrafter"/>
</dbReference>
<dbReference type="Gramene" id="Aco020641.1.mrna1">
    <property type="protein sequence ID" value="Aco020641.1.mrna1.cds1"/>
    <property type="gene ID" value="Aco020641.1.path1"/>
</dbReference>
<feature type="domain" description="T-SNARE coiled-coil homology" evidence="6">
    <location>
        <begin position="210"/>
        <end position="272"/>
    </location>
</feature>
<dbReference type="AlphaFoldDB" id="A0A6P5EKC5"/>
<name>A0A6P5EKC5_ANACO</name>
<dbReference type="GO" id="GO:0005484">
    <property type="term" value="F:SNAP receptor activity"/>
    <property type="evidence" value="ECO:0007669"/>
    <property type="project" value="TreeGrafter"/>
</dbReference>
<dbReference type="GO" id="GO:0005886">
    <property type="term" value="C:plasma membrane"/>
    <property type="evidence" value="ECO:0007669"/>
    <property type="project" value="UniProtKB-SubCell"/>
</dbReference>
<dbReference type="GO" id="GO:0048278">
    <property type="term" value="P:vesicle docking"/>
    <property type="evidence" value="ECO:0007669"/>
    <property type="project" value="TreeGrafter"/>
</dbReference>
<comment type="similarity">
    <text evidence="2">Belongs to the syntaxin family.</text>
</comment>
<dbReference type="GeneID" id="109705538"/>
<feature type="transmembrane region" description="Helical" evidence="5">
    <location>
        <begin position="283"/>
        <end position="304"/>
    </location>
</feature>
<reference evidence="8" key="2">
    <citation type="submission" date="2025-08" db="UniProtKB">
        <authorList>
            <consortium name="RefSeq"/>
        </authorList>
    </citation>
    <scope>IDENTIFICATION</scope>
    <source>
        <tissue evidence="8">Leaf</tissue>
    </source>
</reference>
<proteinExistence type="inferred from homology"/>
<evidence type="ECO:0000256" key="5">
    <source>
        <dbReference type="SAM" id="Phobius"/>
    </source>
</evidence>
<evidence type="ECO:0000313" key="8">
    <source>
        <dbReference type="RefSeq" id="XP_020081860.1"/>
    </source>
</evidence>
<keyword evidence="5" id="KW-0472">Membrane</keyword>
<evidence type="ECO:0000256" key="2">
    <source>
        <dbReference type="ARBA" id="ARBA00009063"/>
    </source>
</evidence>
<dbReference type="InterPro" id="IPR006011">
    <property type="entry name" value="Syntaxin_N"/>
</dbReference>
<dbReference type="SUPFAM" id="SSF47661">
    <property type="entry name" value="t-snare proteins"/>
    <property type="match status" value="1"/>
</dbReference>
<keyword evidence="3" id="KW-0813">Transport</keyword>
<keyword evidence="5" id="KW-0812">Transmembrane</keyword>
<dbReference type="Pfam" id="PF00804">
    <property type="entry name" value="Syntaxin"/>
    <property type="match status" value="1"/>
</dbReference>
<keyword evidence="4" id="KW-0653">Protein transport</keyword>
<dbReference type="FunFam" id="1.20.5.110:FF:000008">
    <property type="entry name" value="Syntaxin 132"/>
    <property type="match status" value="1"/>
</dbReference>
<dbReference type="Proteomes" id="UP000515123">
    <property type="component" value="Linkage group 2"/>
</dbReference>
<dbReference type="CDD" id="cd15848">
    <property type="entry name" value="SNARE_syntaxin1-like"/>
    <property type="match status" value="1"/>
</dbReference>
<comment type="subcellular location">
    <subcellularLocation>
        <location evidence="1">Cell membrane</location>
        <topology evidence="1">Single-pass type IV membrane protein</topology>
    </subcellularLocation>
</comment>
<evidence type="ECO:0000256" key="1">
    <source>
        <dbReference type="ARBA" id="ARBA00004521"/>
    </source>
</evidence>
<dbReference type="Gene3D" id="1.20.58.70">
    <property type="match status" value="1"/>
</dbReference>
<dbReference type="GO" id="GO:0006886">
    <property type="term" value="P:intracellular protein transport"/>
    <property type="evidence" value="ECO:0007669"/>
    <property type="project" value="TreeGrafter"/>
</dbReference>
<dbReference type="PROSITE" id="PS50192">
    <property type="entry name" value="T_SNARE"/>
    <property type="match status" value="1"/>
</dbReference>
<dbReference type="RefSeq" id="XP_020081860.1">
    <property type="nucleotide sequence ID" value="XM_020226271.1"/>
</dbReference>